<protein>
    <submittedName>
        <fullName evidence="6">LysR family transcriptional regulator</fullName>
    </submittedName>
</protein>
<keyword evidence="3" id="KW-0238">DNA-binding</keyword>
<organism evidence="6 7">
    <name type="scientific">Hungatella hathewayi</name>
    <dbReference type="NCBI Taxonomy" id="154046"/>
    <lineage>
        <taxon>Bacteria</taxon>
        <taxon>Bacillati</taxon>
        <taxon>Bacillota</taxon>
        <taxon>Clostridia</taxon>
        <taxon>Lachnospirales</taxon>
        <taxon>Lachnospiraceae</taxon>
        <taxon>Hungatella</taxon>
    </lineage>
</organism>
<dbReference type="GO" id="GO:0000976">
    <property type="term" value="F:transcription cis-regulatory region binding"/>
    <property type="evidence" value="ECO:0007669"/>
    <property type="project" value="TreeGrafter"/>
</dbReference>
<comment type="caution">
    <text evidence="6">The sequence shown here is derived from an EMBL/GenBank/DDBJ whole genome shotgun (WGS) entry which is preliminary data.</text>
</comment>
<dbReference type="InterPro" id="IPR036390">
    <property type="entry name" value="WH_DNA-bd_sf"/>
</dbReference>
<dbReference type="Pfam" id="PF00126">
    <property type="entry name" value="HTH_1"/>
    <property type="match status" value="1"/>
</dbReference>
<dbReference type="Proteomes" id="UP000263014">
    <property type="component" value="Unassembled WGS sequence"/>
</dbReference>
<proteinExistence type="inferred from homology"/>
<evidence type="ECO:0000256" key="3">
    <source>
        <dbReference type="ARBA" id="ARBA00023125"/>
    </source>
</evidence>
<accession>A0A374NYJ2</accession>
<dbReference type="GO" id="GO:0003700">
    <property type="term" value="F:DNA-binding transcription factor activity"/>
    <property type="evidence" value="ECO:0007669"/>
    <property type="project" value="InterPro"/>
</dbReference>
<dbReference type="Gene3D" id="3.40.190.290">
    <property type="match status" value="1"/>
</dbReference>
<feature type="domain" description="HTH lysR-type" evidence="5">
    <location>
        <begin position="6"/>
        <end position="63"/>
    </location>
</feature>
<dbReference type="InterPro" id="IPR000847">
    <property type="entry name" value="LysR_HTH_N"/>
</dbReference>
<evidence type="ECO:0000313" key="7">
    <source>
        <dbReference type="Proteomes" id="UP000263014"/>
    </source>
</evidence>
<dbReference type="Gene3D" id="1.10.10.10">
    <property type="entry name" value="Winged helix-like DNA-binding domain superfamily/Winged helix DNA-binding domain"/>
    <property type="match status" value="1"/>
</dbReference>
<evidence type="ECO:0000256" key="2">
    <source>
        <dbReference type="ARBA" id="ARBA00023015"/>
    </source>
</evidence>
<evidence type="ECO:0000256" key="4">
    <source>
        <dbReference type="ARBA" id="ARBA00023163"/>
    </source>
</evidence>
<dbReference type="AlphaFoldDB" id="A0A374NYJ2"/>
<dbReference type="SUPFAM" id="SSF53850">
    <property type="entry name" value="Periplasmic binding protein-like II"/>
    <property type="match status" value="1"/>
</dbReference>
<reference evidence="6 7" key="1">
    <citation type="submission" date="2018-08" db="EMBL/GenBank/DDBJ databases">
        <title>A genome reference for cultivated species of the human gut microbiota.</title>
        <authorList>
            <person name="Zou Y."/>
            <person name="Xue W."/>
            <person name="Luo G."/>
        </authorList>
    </citation>
    <scope>NUCLEOTIDE SEQUENCE [LARGE SCALE GENOMIC DNA]</scope>
    <source>
        <strain evidence="6 7">TM09-12</strain>
    </source>
</reference>
<evidence type="ECO:0000256" key="1">
    <source>
        <dbReference type="ARBA" id="ARBA00009437"/>
    </source>
</evidence>
<keyword evidence="4" id="KW-0804">Transcription</keyword>
<dbReference type="InterPro" id="IPR036388">
    <property type="entry name" value="WH-like_DNA-bd_sf"/>
</dbReference>
<dbReference type="PROSITE" id="PS50931">
    <property type="entry name" value="HTH_LYSR"/>
    <property type="match status" value="1"/>
</dbReference>
<evidence type="ECO:0000313" key="6">
    <source>
        <dbReference type="EMBL" id="RGI94819.1"/>
    </source>
</evidence>
<name>A0A374NYJ2_9FIRM</name>
<dbReference type="InterPro" id="IPR005119">
    <property type="entry name" value="LysR_subst-bd"/>
</dbReference>
<sequence length="283" mass="31201">MMEGAMESQELRIFREVARAGSISKAAGQLGYVQSNVTARIKKLEEELNAVLLIRHSKGVTLTAEGERLLIASEDILDRIDRAAAQIRDRKTFRIGAAHTLSISRLPLWLTAFQEQLPEMNLSVVTDSQDHLAQYLSEGKADCAFLEAQYVTEEMETLASFQETLCIIAPFGCAEREMIQMPAIVNKIAACPYRARLLAWFQSHGVPAPRIIEMDTVEAILRSVELGMGISLLPASVLSERQNIAVSGELKMDPVRIFLSVCKGSSGRASEILREIIINGAKS</sequence>
<dbReference type="FunFam" id="1.10.10.10:FF:000001">
    <property type="entry name" value="LysR family transcriptional regulator"/>
    <property type="match status" value="1"/>
</dbReference>
<dbReference type="Pfam" id="PF03466">
    <property type="entry name" value="LysR_substrate"/>
    <property type="match status" value="1"/>
</dbReference>
<dbReference type="PANTHER" id="PTHR30126">
    <property type="entry name" value="HTH-TYPE TRANSCRIPTIONAL REGULATOR"/>
    <property type="match status" value="1"/>
</dbReference>
<dbReference type="PANTHER" id="PTHR30126:SF40">
    <property type="entry name" value="HTH-TYPE TRANSCRIPTIONAL REGULATOR GLTR"/>
    <property type="match status" value="1"/>
</dbReference>
<evidence type="ECO:0000259" key="5">
    <source>
        <dbReference type="PROSITE" id="PS50931"/>
    </source>
</evidence>
<dbReference type="SUPFAM" id="SSF46785">
    <property type="entry name" value="Winged helix' DNA-binding domain"/>
    <property type="match status" value="1"/>
</dbReference>
<gene>
    <name evidence="6" type="ORF">DXD79_33335</name>
</gene>
<dbReference type="EMBL" id="QSON01000039">
    <property type="protein sequence ID" value="RGI94819.1"/>
    <property type="molecule type" value="Genomic_DNA"/>
</dbReference>
<keyword evidence="2" id="KW-0805">Transcription regulation</keyword>
<comment type="similarity">
    <text evidence="1">Belongs to the LysR transcriptional regulatory family.</text>
</comment>